<dbReference type="PANTHER" id="PTHR38481">
    <property type="entry name" value="HYALURONATE LYASE"/>
    <property type="match status" value="1"/>
</dbReference>
<organism evidence="12 13">
    <name type="scientific">Paenibacillus methanolicus</name>
    <dbReference type="NCBI Taxonomy" id="582686"/>
    <lineage>
        <taxon>Bacteria</taxon>
        <taxon>Bacillati</taxon>
        <taxon>Bacillota</taxon>
        <taxon>Bacilli</taxon>
        <taxon>Bacillales</taxon>
        <taxon>Paenibacillaceae</taxon>
        <taxon>Paenibacillus</taxon>
    </lineage>
</organism>
<dbReference type="Pfam" id="PF02278">
    <property type="entry name" value="Lyase_8"/>
    <property type="match status" value="1"/>
</dbReference>
<dbReference type="InterPro" id="IPR008929">
    <property type="entry name" value="Chondroitin_lyas"/>
</dbReference>
<feature type="signal peptide" evidence="7">
    <location>
        <begin position="1"/>
        <end position="22"/>
    </location>
</feature>
<evidence type="ECO:0000256" key="4">
    <source>
        <dbReference type="ARBA" id="ARBA00022729"/>
    </source>
</evidence>
<gene>
    <name evidence="12" type="ORF">BCM02_106241</name>
</gene>
<dbReference type="GO" id="GO:0005576">
    <property type="term" value="C:extracellular region"/>
    <property type="evidence" value="ECO:0007669"/>
    <property type="project" value="UniProtKB-SubCell"/>
</dbReference>
<evidence type="ECO:0000313" key="12">
    <source>
        <dbReference type="EMBL" id="TYP73962.1"/>
    </source>
</evidence>
<feature type="domain" description="Polysaccharide lyase 8 N-terminal alpha-helical" evidence="10">
    <location>
        <begin position="33"/>
        <end position="349"/>
    </location>
</feature>
<dbReference type="SUPFAM" id="SSF49863">
    <property type="entry name" value="Hyaluronate lyase-like, C-terminal domain"/>
    <property type="match status" value="1"/>
</dbReference>
<proteinExistence type="inferred from homology"/>
<comment type="caution">
    <text evidence="12">The sequence shown here is derived from an EMBL/GenBank/DDBJ whole genome shotgun (WGS) entry which is preliminary data.</text>
</comment>
<keyword evidence="4 7" id="KW-0732">Signal</keyword>
<dbReference type="InterPro" id="IPR004103">
    <property type="entry name" value="Lyase_8_C"/>
</dbReference>
<keyword evidence="5 12" id="KW-0456">Lyase</keyword>
<dbReference type="SUPFAM" id="SSF48230">
    <property type="entry name" value="Chondroitin AC/alginate lyase"/>
    <property type="match status" value="1"/>
</dbReference>
<feature type="active site" evidence="6">
    <location>
        <position position="311"/>
    </location>
</feature>
<dbReference type="Pfam" id="PF02884">
    <property type="entry name" value="Lyase_8_C"/>
    <property type="match status" value="1"/>
</dbReference>
<dbReference type="InterPro" id="IPR003159">
    <property type="entry name" value="Lyase_8_central_dom"/>
</dbReference>
<feature type="domain" description="Polysaccharide lyase family 8 central" evidence="8">
    <location>
        <begin position="394"/>
        <end position="655"/>
    </location>
</feature>
<feature type="domain" description="Polysaccharide lyase family 8 C-terminal" evidence="9">
    <location>
        <begin position="671"/>
        <end position="738"/>
    </location>
</feature>
<evidence type="ECO:0000313" key="13">
    <source>
        <dbReference type="Proteomes" id="UP000323257"/>
    </source>
</evidence>
<dbReference type="Gene3D" id="1.50.10.100">
    <property type="entry name" value="Chondroitin AC/alginate lyase"/>
    <property type="match status" value="1"/>
</dbReference>
<evidence type="ECO:0000256" key="1">
    <source>
        <dbReference type="ARBA" id="ARBA00004613"/>
    </source>
</evidence>
<dbReference type="AlphaFoldDB" id="A0A5S5C659"/>
<evidence type="ECO:0000259" key="10">
    <source>
        <dbReference type="Pfam" id="PF08124"/>
    </source>
</evidence>
<comment type="subcellular location">
    <subcellularLocation>
        <location evidence="1">Secreted</location>
    </subcellularLocation>
</comment>
<protein>
    <submittedName>
        <fullName evidence="12">Hyaluronate lyase</fullName>
    </submittedName>
</protein>
<dbReference type="Proteomes" id="UP000323257">
    <property type="component" value="Unassembled WGS sequence"/>
</dbReference>
<dbReference type="GO" id="GO:0016837">
    <property type="term" value="F:carbon-oxygen lyase activity, acting on polysaccharides"/>
    <property type="evidence" value="ECO:0007669"/>
    <property type="project" value="UniProtKB-ARBA"/>
</dbReference>
<feature type="domain" description="Carbohydrate-binding module family 96" evidence="11">
    <location>
        <begin position="794"/>
        <end position="956"/>
    </location>
</feature>
<dbReference type="Pfam" id="PF08124">
    <property type="entry name" value="Lyase_8_N"/>
    <property type="match status" value="1"/>
</dbReference>
<feature type="chain" id="PRO_5024310070" evidence="7">
    <location>
        <begin position="23"/>
        <end position="958"/>
    </location>
</feature>
<comment type="similarity">
    <text evidence="2">Belongs to the polysaccharide lyase 8 family.</text>
</comment>
<evidence type="ECO:0000256" key="5">
    <source>
        <dbReference type="ARBA" id="ARBA00023239"/>
    </source>
</evidence>
<reference evidence="12 13" key="1">
    <citation type="submission" date="2019-07" db="EMBL/GenBank/DDBJ databases">
        <title>Genomic Encyclopedia of Type Strains, Phase III (KMG-III): the genomes of soil and plant-associated and newly described type strains.</title>
        <authorList>
            <person name="Whitman W."/>
        </authorList>
    </citation>
    <scope>NUCLEOTIDE SEQUENCE [LARGE SCALE GENOMIC DNA]</scope>
    <source>
        <strain evidence="12 13">BL24</strain>
    </source>
</reference>
<evidence type="ECO:0000256" key="3">
    <source>
        <dbReference type="ARBA" id="ARBA00022525"/>
    </source>
</evidence>
<dbReference type="PANTHER" id="PTHR38481:SF1">
    <property type="entry name" value="HYALURONATE LYASE"/>
    <property type="match status" value="1"/>
</dbReference>
<dbReference type="SUPFAM" id="SSF74650">
    <property type="entry name" value="Galactose mutarotase-like"/>
    <property type="match status" value="1"/>
</dbReference>
<name>A0A5S5C659_9BACL</name>
<dbReference type="Pfam" id="PF24517">
    <property type="entry name" value="CBM96"/>
    <property type="match status" value="1"/>
</dbReference>
<sequence length="958" mass="100643">MVLAFMLMLGGTFGSFAPSAHAADEYDGLRAKWKALLVGANANTSDPDIAASIQSTTAKASGFWTSLDTSAGRTALWSDLANWSASSTITGSYNRLKTMAIAYATSGSSLQNNATLKSDIIAGLDWLYANKYNATKSETGNWWDWEIGTPLILNDIMTLMYDDLSAAQRTNYLNAIQKFCPDPTKRTISPTITETGANRLDKALIVAVAGVVGKDSAKLAAGRDAISHTLLYVTDGDGFYTDGSFVQHTDVAYTGSYGSVLISDMAKLLYLLQGSTWQVTDANLGNVYKWVTESFQPVMYKGAIMDMVRGRAISREESEDHEAGRSIIISLVRLAEGAPADKALQIRQIAKGWIAQDTTFANYYAEMSVSDIVRVKALMSDSQITAGNDLVKTHVFAGMDRAVQLRPAFALGLSLFSSRISAFEYINSENGKGWYTGAGMTSLYNGDLSQFSGNYWATVDMYRLPGTTTDGAVSATPVNSKHYTGNRNWVGGSELGNQASVGMDFSMTPVTGTTLAGKKSWFLFGDRIVALGSGIASTDNKKVETIIENRKLNGAGTNALTVNGTAKSIASGWSEAMTNVSWAHLAGSAAGSDIGYYFPTPSAVSGLRETRTGSWSQVNTGQSAAQVTNRFLSLSFNHGNNPSGATYAYAVLPGKSASAMAAYAANPDIAVLENSTAAHAVRDVSSGTVGANFWNDAVKTVNVNGSAYLTSNKKASVTVTESGGELAIAASDPTQANTGTIRIEINRTATSALSLDPGVMVVSLAPTIKLDVNVSGSLGRSYAAKLALGSAVVTNIAAEADAYVRDGASASVNYGADASLVVKNDGTGYARESYIRFNLAGVSDPVTSAKLQLTPTSVGMSGIAHHAYLAASDSWGESTITWSNKPASGALLGSWTVPAAGTSAMIDITAEVNAAIAGDKKVSIRIAGASNQGANGWANYGSKEHATADSRPALVLVQ</sequence>
<feature type="active site" evidence="6">
    <location>
        <position position="248"/>
    </location>
</feature>
<dbReference type="InterPro" id="IPR038970">
    <property type="entry name" value="Lyase_8"/>
</dbReference>
<dbReference type="CDD" id="cd01083">
    <property type="entry name" value="GAG_Lyase"/>
    <property type="match status" value="1"/>
</dbReference>
<dbReference type="InterPro" id="IPR011071">
    <property type="entry name" value="Lyase_8-like_C"/>
</dbReference>
<dbReference type="EMBL" id="VNHS01000006">
    <property type="protein sequence ID" value="TYP73962.1"/>
    <property type="molecule type" value="Genomic_DNA"/>
</dbReference>
<dbReference type="Gene3D" id="2.70.98.10">
    <property type="match status" value="1"/>
</dbReference>
<evidence type="ECO:0000256" key="2">
    <source>
        <dbReference type="ARBA" id="ARBA00006699"/>
    </source>
</evidence>
<feature type="active site" evidence="6">
    <location>
        <position position="257"/>
    </location>
</feature>
<evidence type="ECO:0000259" key="8">
    <source>
        <dbReference type="Pfam" id="PF02278"/>
    </source>
</evidence>
<dbReference type="InterPro" id="IPR014718">
    <property type="entry name" value="GH-type_carb-bd"/>
</dbReference>
<dbReference type="InterPro" id="IPR011013">
    <property type="entry name" value="Gal_mutarotase_sf_dom"/>
</dbReference>
<keyword evidence="13" id="KW-1185">Reference proteome</keyword>
<keyword evidence="3" id="KW-0964">Secreted</keyword>
<dbReference type="GO" id="GO:0030246">
    <property type="term" value="F:carbohydrate binding"/>
    <property type="evidence" value="ECO:0007669"/>
    <property type="project" value="InterPro"/>
</dbReference>
<evidence type="ECO:0000256" key="6">
    <source>
        <dbReference type="PIRSR" id="PIRSR638970-1"/>
    </source>
</evidence>
<dbReference type="InterPro" id="IPR055372">
    <property type="entry name" value="CBM96"/>
</dbReference>
<accession>A0A5S5C659</accession>
<dbReference type="InterPro" id="IPR012970">
    <property type="entry name" value="Lyase_8_alpha_N"/>
</dbReference>
<evidence type="ECO:0000259" key="11">
    <source>
        <dbReference type="Pfam" id="PF24517"/>
    </source>
</evidence>
<dbReference type="GO" id="GO:0005975">
    <property type="term" value="P:carbohydrate metabolic process"/>
    <property type="evidence" value="ECO:0007669"/>
    <property type="project" value="InterPro"/>
</dbReference>
<dbReference type="NCBIfam" id="NF033679">
    <property type="entry name" value="DNRLRE_dom"/>
    <property type="match status" value="1"/>
</dbReference>
<evidence type="ECO:0000256" key="7">
    <source>
        <dbReference type="SAM" id="SignalP"/>
    </source>
</evidence>
<dbReference type="Gene3D" id="2.60.220.10">
    <property type="entry name" value="Polysaccharide lyase family 8-like, C-terminal"/>
    <property type="match status" value="1"/>
</dbReference>
<evidence type="ECO:0000259" key="9">
    <source>
        <dbReference type="Pfam" id="PF02884"/>
    </source>
</evidence>